<evidence type="ECO:0000313" key="4">
    <source>
        <dbReference type="Proteomes" id="UP000276133"/>
    </source>
</evidence>
<dbReference type="GO" id="GO:0010499">
    <property type="term" value="P:proteasomal ubiquitin-independent protein catabolic process"/>
    <property type="evidence" value="ECO:0007669"/>
    <property type="project" value="TreeGrafter"/>
</dbReference>
<accession>A0A3M7PWF4</accession>
<dbReference type="GO" id="GO:0016504">
    <property type="term" value="F:peptidase activator activity"/>
    <property type="evidence" value="ECO:0007669"/>
    <property type="project" value="InterPro"/>
</dbReference>
<dbReference type="GO" id="GO:0005829">
    <property type="term" value="C:cytosol"/>
    <property type="evidence" value="ECO:0007669"/>
    <property type="project" value="TreeGrafter"/>
</dbReference>
<dbReference type="GO" id="GO:0000502">
    <property type="term" value="C:proteasome complex"/>
    <property type="evidence" value="ECO:0007669"/>
    <property type="project" value="UniProtKB-KW"/>
</dbReference>
<dbReference type="STRING" id="10195.A0A3M7PWF4"/>
<dbReference type="InterPro" id="IPR035309">
    <property type="entry name" value="PSME4"/>
</dbReference>
<dbReference type="EMBL" id="REGN01008577">
    <property type="protein sequence ID" value="RNA03229.1"/>
    <property type="molecule type" value="Genomic_DNA"/>
</dbReference>
<reference evidence="3 4" key="1">
    <citation type="journal article" date="2018" name="Sci. Rep.">
        <title>Genomic signatures of local adaptation to the degree of environmental predictability in rotifers.</title>
        <authorList>
            <person name="Franch-Gras L."/>
            <person name="Hahn C."/>
            <person name="Garcia-Roger E.M."/>
            <person name="Carmona M.J."/>
            <person name="Serra M."/>
            <person name="Gomez A."/>
        </authorList>
    </citation>
    <scope>NUCLEOTIDE SEQUENCE [LARGE SCALE GENOMIC DNA]</scope>
    <source>
        <strain evidence="3">HYR1</strain>
    </source>
</reference>
<gene>
    <name evidence="3" type="ORF">BpHYR1_050553</name>
</gene>
<dbReference type="AlphaFoldDB" id="A0A3M7PWF4"/>
<evidence type="ECO:0000259" key="2">
    <source>
        <dbReference type="Pfam" id="PF23096"/>
    </source>
</evidence>
<dbReference type="Pfam" id="PF16507">
    <property type="entry name" value="HEAT_PSME4_mid"/>
    <property type="match status" value="1"/>
</dbReference>
<evidence type="ECO:0000259" key="1">
    <source>
        <dbReference type="Pfam" id="PF16507"/>
    </source>
</evidence>
<name>A0A3M7PWF4_BRAPC</name>
<dbReference type="OrthoDB" id="17907at2759"/>
<comment type="caution">
    <text evidence="3">The sequence shown here is derived from an EMBL/GenBank/DDBJ whole genome shotgun (WGS) entry which is preliminary data.</text>
</comment>
<keyword evidence="3" id="KW-0647">Proteasome</keyword>
<feature type="domain" description="Proteasome activator Blm10 middle HEAT repeats region" evidence="1">
    <location>
        <begin position="111"/>
        <end position="261"/>
    </location>
</feature>
<sequence>MINQKLSAMPRITISTKNREISKFTDILFFLLRFCEVQYKRTEQSFKINSVNGEWCNIQSQFIKNPDFDLFFNLDLDFFLGLLNNSVDNYYYYYQVTNYQQNEHFLKDERGDIEVEWKLQLAAELARSNGLILLKYMPKIRHIISWYRRAVNKEVTTYLSAMLRNTVVSLSTIYPIEQSSVEYTFVFDDEQEFFKSHLPVRDWAKTGDIFNLGIKYHIPNVQEIEACLDFINDNLNESFDFLTKTIDDMSRTSKEERNRELNFVNHLMYSGSRLIKRAVNYKNVTDHINTQVQIGHLDDAKKGLGFEIAYANDENHEYSKISSRHRELMFGLREKCIHFLIDLVEKLTKSHSNETLLLQLISRVLCTASITYGFFVSDFEKLWKNHHTNKSSLQNKLLGKKNTLRSELVTRIVLQYQYRTFYIHTRLNELDIRVIDTLFKLSVDSVYASVRKDAQSQLFSFLSHYPHSNLVIVPKVVAMLNKCNTNDESKLTHDQLKGCLYIISGNNYLDSLMIKQNWSVLNQLWPVLLRCQSYEKPSVQALLDKIYVRLDKDFDSFENRVQLDNGTVQLAFELSEKTKLSFDNHKRLDGFVANSKQETQLVANLMDNLISIARESTLSWKNQSTSYGSLMYLLFSCQNDNQLMKPECIELFVDSLIHENIHIRKIAIDALCIIFKMVKHKKQTIEIRAEDLVKEQTKNVVSSIEINTYNPGYREDNKWHLYDPDFLTKSNWSETKFMDKSYWGYYCWPSKIKVNLNRRKFYSLDTTEDDYFSKAMRPVVNRFRKDPNFFVKFLQLYRIEESRGHEKFDKKAFYVFKSLFRNYGTIDIIPNLESHLKNLITDKETTTQERSHKLAAELTSALIRGSKYWPFDQLKKLWSDLESVFNLLIENVTSENLSLWKSCFSNAYEDQDPRRLTFYLNYFKNLAFRILPNSDQDASESSSTSTSFQQTSCLQFLIAFSQVEWRAPEFWASLIDLFLNNMSHPYKSVREKIGFCLALSHVTDVDYSASINSSSNIQKNKNQMKNMKRFIDYLEKRLDKGIELFSSVSDSVEDEAAKLADSKSPQHQSAINCLQTIFAWFGYYIYKSYQPVNRHIIRLIPQLCSVDKIAAQEVTIKTQLPMIRIALSMWIMDKTSSREFINQLAVIIL</sequence>
<evidence type="ECO:0000313" key="3">
    <source>
        <dbReference type="EMBL" id="RNA03229.1"/>
    </source>
</evidence>
<feature type="domain" description="Proteasome activator complex subunit 4-like HEAT repeat-like" evidence="2">
    <location>
        <begin position="648"/>
        <end position="927"/>
    </location>
</feature>
<dbReference type="PANTHER" id="PTHR32170:SF3">
    <property type="entry name" value="PROTEASOME ACTIVATOR COMPLEX SUBUNIT 4"/>
    <property type="match status" value="1"/>
</dbReference>
<dbReference type="GO" id="GO:0005634">
    <property type="term" value="C:nucleus"/>
    <property type="evidence" value="ECO:0007669"/>
    <property type="project" value="TreeGrafter"/>
</dbReference>
<dbReference type="InterPro" id="IPR016024">
    <property type="entry name" value="ARM-type_fold"/>
</dbReference>
<proteinExistence type="predicted"/>
<protein>
    <submittedName>
        <fullName evidence="3">Proteasome activator complex subunit 4B-like</fullName>
    </submittedName>
</protein>
<organism evidence="3 4">
    <name type="scientific">Brachionus plicatilis</name>
    <name type="common">Marine rotifer</name>
    <name type="synonym">Brachionus muelleri</name>
    <dbReference type="NCBI Taxonomy" id="10195"/>
    <lineage>
        <taxon>Eukaryota</taxon>
        <taxon>Metazoa</taxon>
        <taxon>Spiralia</taxon>
        <taxon>Gnathifera</taxon>
        <taxon>Rotifera</taxon>
        <taxon>Eurotatoria</taxon>
        <taxon>Monogononta</taxon>
        <taxon>Pseudotrocha</taxon>
        <taxon>Ploima</taxon>
        <taxon>Brachionidae</taxon>
        <taxon>Brachionus</taxon>
    </lineage>
</organism>
<dbReference type="GO" id="GO:0070628">
    <property type="term" value="F:proteasome binding"/>
    <property type="evidence" value="ECO:0007669"/>
    <property type="project" value="InterPro"/>
</dbReference>
<keyword evidence="4" id="KW-1185">Reference proteome</keyword>
<dbReference type="Proteomes" id="UP000276133">
    <property type="component" value="Unassembled WGS sequence"/>
</dbReference>
<dbReference type="PANTHER" id="PTHR32170">
    <property type="entry name" value="PROTEASOME ACTIVATOR COMPLEX SUBUNIT 4"/>
    <property type="match status" value="1"/>
</dbReference>
<dbReference type="SUPFAM" id="SSF48371">
    <property type="entry name" value="ARM repeat"/>
    <property type="match status" value="1"/>
</dbReference>
<dbReference type="Pfam" id="PF23096">
    <property type="entry name" value="HEAT_PSME4"/>
    <property type="match status" value="1"/>
</dbReference>
<dbReference type="InterPro" id="IPR055455">
    <property type="entry name" value="HEAT_PSME4"/>
</dbReference>
<dbReference type="InterPro" id="IPR032430">
    <property type="entry name" value="Blm10_mid"/>
</dbReference>